<feature type="transmembrane region" description="Helical" evidence="7">
    <location>
        <begin position="180"/>
        <end position="202"/>
    </location>
</feature>
<evidence type="ECO:0000313" key="9">
    <source>
        <dbReference type="EMBL" id="SDW79368.1"/>
    </source>
</evidence>
<comment type="subcellular location">
    <subcellularLocation>
        <location evidence="1">Membrane</location>
        <topology evidence="1">Multi-pass membrane protein</topology>
    </subcellularLocation>
</comment>
<dbReference type="GO" id="GO:0016020">
    <property type="term" value="C:membrane"/>
    <property type="evidence" value="ECO:0007669"/>
    <property type="project" value="UniProtKB-SubCell"/>
</dbReference>
<name>A0A1H2WFS1_9BACI</name>
<dbReference type="Pfam" id="PF00999">
    <property type="entry name" value="Na_H_Exchanger"/>
    <property type="match status" value="1"/>
</dbReference>
<keyword evidence="6 7" id="KW-0472">Membrane</keyword>
<feature type="transmembrane region" description="Helical" evidence="7">
    <location>
        <begin position="144"/>
        <end position="168"/>
    </location>
</feature>
<evidence type="ECO:0000259" key="8">
    <source>
        <dbReference type="Pfam" id="PF00999"/>
    </source>
</evidence>
<gene>
    <name evidence="9" type="ORF">SAMN05421781_2410</name>
</gene>
<dbReference type="InterPro" id="IPR006153">
    <property type="entry name" value="Cation/H_exchanger_TM"/>
</dbReference>
<feature type="transmembrane region" description="Helical" evidence="7">
    <location>
        <begin position="83"/>
        <end position="107"/>
    </location>
</feature>
<feature type="transmembrane region" description="Helical" evidence="7">
    <location>
        <begin position="267"/>
        <end position="286"/>
    </location>
</feature>
<keyword evidence="10" id="KW-1185">Reference proteome</keyword>
<evidence type="ECO:0000256" key="3">
    <source>
        <dbReference type="ARBA" id="ARBA00022448"/>
    </source>
</evidence>
<feature type="transmembrane region" description="Helical" evidence="7">
    <location>
        <begin position="214"/>
        <end position="233"/>
    </location>
</feature>
<protein>
    <submittedName>
        <fullName evidence="9">Transporter, CPA2 family</fullName>
    </submittedName>
</protein>
<dbReference type="STRING" id="1122204.SAMN05421781_2410"/>
<dbReference type="Proteomes" id="UP000199488">
    <property type="component" value="Unassembled WGS sequence"/>
</dbReference>
<feature type="transmembrane region" description="Helical" evidence="7">
    <location>
        <begin position="293"/>
        <end position="314"/>
    </location>
</feature>
<feature type="domain" description="Cation/H+ exchanger transmembrane" evidence="8">
    <location>
        <begin position="15"/>
        <end position="359"/>
    </location>
</feature>
<keyword evidence="5 7" id="KW-1133">Transmembrane helix</keyword>
<feature type="transmembrane region" description="Helical" evidence="7">
    <location>
        <begin position="334"/>
        <end position="365"/>
    </location>
</feature>
<accession>A0A1H2WFS1</accession>
<feature type="transmembrane region" description="Helical" evidence="7">
    <location>
        <begin position="53"/>
        <end position="71"/>
    </location>
</feature>
<proteinExistence type="inferred from homology"/>
<feature type="transmembrane region" description="Helical" evidence="7">
    <location>
        <begin position="6"/>
        <end position="25"/>
    </location>
</feature>
<dbReference type="EMBL" id="FNNC01000005">
    <property type="protein sequence ID" value="SDW79368.1"/>
    <property type="molecule type" value="Genomic_DNA"/>
</dbReference>
<dbReference type="OrthoDB" id="9781411at2"/>
<feature type="transmembrane region" description="Helical" evidence="7">
    <location>
        <begin position="32"/>
        <end position="47"/>
    </location>
</feature>
<evidence type="ECO:0000256" key="6">
    <source>
        <dbReference type="ARBA" id="ARBA00023136"/>
    </source>
</evidence>
<dbReference type="RefSeq" id="WP_091615419.1">
    <property type="nucleotide sequence ID" value="NZ_FNNC01000005.1"/>
</dbReference>
<evidence type="ECO:0000256" key="1">
    <source>
        <dbReference type="ARBA" id="ARBA00004141"/>
    </source>
</evidence>
<comment type="similarity">
    <text evidence="2">Belongs to the monovalent cation:proton antiporter 2 (CPA2) transporter (TC 2.A.37) family.</text>
</comment>
<keyword evidence="3" id="KW-0813">Transport</keyword>
<evidence type="ECO:0000256" key="4">
    <source>
        <dbReference type="ARBA" id="ARBA00022692"/>
    </source>
</evidence>
<evidence type="ECO:0000256" key="7">
    <source>
        <dbReference type="SAM" id="Phobius"/>
    </source>
</evidence>
<evidence type="ECO:0000313" key="10">
    <source>
        <dbReference type="Proteomes" id="UP000199488"/>
    </source>
</evidence>
<keyword evidence="4 7" id="KW-0812">Transmembrane</keyword>
<dbReference type="AlphaFoldDB" id="A0A1H2WFS1"/>
<evidence type="ECO:0000256" key="2">
    <source>
        <dbReference type="ARBA" id="ARBA00005551"/>
    </source>
</evidence>
<dbReference type="GO" id="GO:1902600">
    <property type="term" value="P:proton transmembrane transport"/>
    <property type="evidence" value="ECO:0007669"/>
    <property type="project" value="InterPro"/>
</dbReference>
<organism evidence="9 10">
    <name type="scientific">Marinococcus luteus</name>
    <dbReference type="NCBI Taxonomy" id="1122204"/>
    <lineage>
        <taxon>Bacteria</taxon>
        <taxon>Bacillati</taxon>
        <taxon>Bacillota</taxon>
        <taxon>Bacilli</taxon>
        <taxon>Bacillales</taxon>
        <taxon>Bacillaceae</taxon>
        <taxon>Marinococcus</taxon>
    </lineage>
</organism>
<dbReference type="PANTHER" id="PTHR42751:SF6">
    <property type="entry name" value="CONSERVED INTEGRAL MEMBRANE TRANSPORT PROTEIN-RELATED"/>
    <property type="match status" value="1"/>
</dbReference>
<evidence type="ECO:0000256" key="5">
    <source>
        <dbReference type="ARBA" id="ARBA00022989"/>
    </source>
</evidence>
<dbReference type="PANTHER" id="PTHR42751">
    <property type="entry name" value="SODIUM/HYDROGEN EXCHANGER FAMILY/TRKA DOMAIN PROTEIN"/>
    <property type="match status" value="1"/>
</dbReference>
<dbReference type="Gene3D" id="1.20.1530.20">
    <property type="match status" value="1"/>
</dbReference>
<reference evidence="9 10" key="1">
    <citation type="submission" date="2016-10" db="EMBL/GenBank/DDBJ databases">
        <authorList>
            <person name="de Groot N.N."/>
        </authorList>
    </citation>
    <scope>NUCLEOTIDE SEQUENCE [LARGE SCALE GENOMIC DNA]</scope>
    <source>
        <strain evidence="9 10">DSM 23126</strain>
    </source>
</reference>
<sequence>MPEMPDLLAAGLMLLILFIGGWMSFKMRFPDVIIYLLIGIVVSSWLADSHLLYFAGEIGIVLLFFMLGMEFPVRQLIHVATKVFRAGILDIVLSFGVTVGITLAFGLGWLESLIIGGVSYATSSSITAKMLESSKRMVNPESEFILGLLIFEDLFAPVLVAVLVSMTVGSGVTIGTLGWTFVQIIILVAGAILLGIFVFRKLRSFVDRYMDEDFFLLFVFGIALTYGGIALYLNLSEVLGAFLAGIILAEVKRSDVLEGLVVRFRDLLLPMFFVYFGTTIEVGEGVPMIPMLLVLLAWSVAAKIIVGFAGGKLYGLSSKVALRAGLSLTQRGEFSIIMAALATGTLRTFSSIFILLSALAGVYLFQKAPELATSIYGKKRGKKTV</sequence>
<dbReference type="GO" id="GO:0015297">
    <property type="term" value="F:antiporter activity"/>
    <property type="evidence" value="ECO:0007669"/>
    <property type="project" value="InterPro"/>
</dbReference>
<dbReference type="InterPro" id="IPR038770">
    <property type="entry name" value="Na+/solute_symporter_sf"/>
</dbReference>